<protein>
    <submittedName>
        <fullName evidence="2">Uncharacterized protein</fullName>
    </submittedName>
</protein>
<comment type="caution">
    <text evidence="2">The sequence shown here is derived from an EMBL/GenBank/DDBJ whole genome shotgun (WGS) entry which is preliminary data.</text>
</comment>
<gene>
    <name evidence="2" type="ORF">IWX90DRAFT_365507</name>
</gene>
<keyword evidence="1" id="KW-0812">Transmembrane</keyword>
<keyword evidence="1" id="KW-1133">Transmembrane helix</keyword>
<dbReference type="EMBL" id="JBBWUH010000003">
    <property type="protein sequence ID" value="KAK8174314.1"/>
    <property type="molecule type" value="Genomic_DNA"/>
</dbReference>
<feature type="non-terminal residue" evidence="2">
    <location>
        <position position="94"/>
    </location>
</feature>
<feature type="non-terminal residue" evidence="2">
    <location>
        <position position="1"/>
    </location>
</feature>
<accession>A0ABR1Y151</accession>
<proteinExistence type="predicted"/>
<dbReference type="PANTHER" id="PTHR35394:SF5">
    <property type="entry name" value="DUF3176 DOMAIN-CONTAINING PROTEIN"/>
    <property type="match status" value="1"/>
</dbReference>
<dbReference type="Proteomes" id="UP001456524">
    <property type="component" value="Unassembled WGS sequence"/>
</dbReference>
<feature type="transmembrane region" description="Helical" evidence="1">
    <location>
        <begin position="7"/>
        <end position="25"/>
    </location>
</feature>
<feature type="transmembrane region" description="Helical" evidence="1">
    <location>
        <begin position="45"/>
        <end position="65"/>
    </location>
</feature>
<dbReference type="InterPro" id="IPR021514">
    <property type="entry name" value="DUF3176"/>
</dbReference>
<keyword evidence="3" id="KW-1185">Reference proteome</keyword>
<evidence type="ECO:0000313" key="3">
    <source>
        <dbReference type="Proteomes" id="UP001456524"/>
    </source>
</evidence>
<dbReference type="Pfam" id="PF11374">
    <property type="entry name" value="DUF3176"/>
    <property type="match status" value="1"/>
</dbReference>
<dbReference type="PANTHER" id="PTHR35394">
    <property type="entry name" value="DUF3176 DOMAIN-CONTAINING PROTEIN"/>
    <property type="match status" value="1"/>
</dbReference>
<reference evidence="2 3" key="1">
    <citation type="journal article" date="2022" name="G3 (Bethesda)">
        <title>Enemy or ally: a genomic approach to elucidate the lifestyle of Phyllosticta citrichinaensis.</title>
        <authorList>
            <person name="Buijs V.A."/>
            <person name="Groenewald J.Z."/>
            <person name="Haridas S."/>
            <person name="LaButti K.M."/>
            <person name="Lipzen A."/>
            <person name="Martin F.M."/>
            <person name="Barry K."/>
            <person name="Grigoriev I.V."/>
            <person name="Crous P.W."/>
            <person name="Seidl M.F."/>
        </authorList>
    </citation>
    <scope>NUCLEOTIDE SEQUENCE [LARGE SCALE GENOMIC DNA]</scope>
    <source>
        <strain evidence="2 3">CBS 129764</strain>
    </source>
</reference>
<evidence type="ECO:0000256" key="1">
    <source>
        <dbReference type="SAM" id="Phobius"/>
    </source>
</evidence>
<sequence length="94" mass="10494">DVWIKEILRMALSMCCVIAVTVILACQNNTLLSSWPLPWQPSSVVSLLTTIARAALIFPLASCISQSKWHHFRQKPRQLADLQYFDAASRGPLG</sequence>
<organism evidence="2 3">
    <name type="scientific">Phyllosticta citrichinensis</name>
    <dbReference type="NCBI Taxonomy" id="1130410"/>
    <lineage>
        <taxon>Eukaryota</taxon>
        <taxon>Fungi</taxon>
        <taxon>Dikarya</taxon>
        <taxon>Ascomycota</taxon>
        <taxon>Pezizomycotina</taxon>
        <taxon>Dothideomycetes</taxon>
        <taxon>Dothideomycetes incertae sedis</taxon>
        <taxon>Botryosphaeriales</taxon>
        <taxon>Phyllostictaceae</taxon>
        <taxon>Phyllosticta</taxon>
    </lineage>
</organism>
<name>A0ABR1Y151_9PEZI</name>
<evidence type="ECO:0000313" key="2">
    <source>
        <dbReference type="EMBL" id="KAK8174314.1"/>
    </source>
</evidence>
<keyword evidence="1" id="KW-0472">Membrane</keyword>